<evidence type="ECO:0000313" key="1">
    <source>
        <dbReference type="EMBL" id="MFL4471392.1"/>
    </source>
</evidence>
<organism evidence="1 2">
    <name type="scientific">Tateyamaria armeniaca</name>
    <dbReference type="NCBI Taxonomy" id="2518930"/>
    <lineage>
        <taxon>Bacteria</taxon>
        <taxon>Pseudomonadati</taxon>
        <taxon>Pseudomonadota</taxon>
        <taxon>Alphaproteobacteria</taxon>
        <taxon>Rhodobacterales</taxon>
        <taxon>Roseobacteraceae</taxon>
        <taxon>Tateyamaria</taxon>
    </lineage>
</organism>
<evidence type="ECO:0008006" key="3">
    <source>
        <dbReference type="Google" id="ProtNLM"/>
    </source>
</evidence>
<keyword evidence="2" id="KW-1185">Reference proteome</keyword>
<dbReference type="EMBL" id="JBHDIY010000002">
    <property type="protein sequence ID" value="MFL4471392.1"/>
    <property type="molecule type" value="Genomic_DNA"/>
</dbReference>
<evidence type="ECO:0000313" key="2">
    <source>
        <dbReference type="Proteomes" id="UP001627408"/>
    </source>
</evidence>
<sequence length="50" mass="5420">MPVFAALLAADTDGDGVFSAKEQEVIEEAHKVAEAALRNSKDKFSFPDPR</sequence>
<protein>
    <recommendedName>
        <fullName evidence="3">EF-hand domain-containing protein</fullName>
    </recommendedName>
</protein>
<gene>
    <name evidence="1" type="ORF">ACERZ8_16465</name>
</gene>
<accession>A0ABW8UWU4</accession>
<comment type="caution">
    <text evidence="1">The sequence shown here is derived from an EMBL/GenBank/DDBJ whole genome shotgun (WGS) entry which is preliminary data.</text>
</comment>
<dbReference type="RefSeq" id="WP_407593233.1">
    <property type="nucleotide sequence ID" value="NZ_JBHDIY010000002.1"/>
</dbReference>
<proteinExistence type="predicted"/>
<reference evidence="1 2" key="1">
    <citation type="submission" date="2024-08" db="EMBL/GenBank/DDBJ databases">
        <title>Tateyamaria sp. nov., isolated from marine algae.</title>
        <authorList>
            <person name="Choi B.J."/>
            <person name="Kim J.M."/>
            <person name="Lee J.K."/>
            <person name="Choi D.G."/>
            <person name="Bayburt H."/>
            <person name="Baek J.H."/>
            <person name="Han D.M."/>
            <person name="Jeon C.O."/>
        </authorList>
    </citation>
    <scope>NUCLEOTIDE SEQUENCE [LARGE SCALE GENOMIC DNA]</scope>
    <source>
        <strain evidence="1 2">KMU-156</strain>
    </source>
</reference>
<dbReference type="Proteomes" id="UP001627408">
    <property type="component" value="Unassembled WGS sequence"/>
</dbReference>
<name>A0ABW8UWU4_9RHOB</name>